<protein>
    <recommendedName>
        <fullName evidence="5">C3H1-type domain-containing protein</fullName>
    </recommendedName>
</protein>
<name>A0A8J4SIX2_9TREM</name>
<evidence type="ECO:0000313" key="7">
    <source>
        <dbReference type="Proteomes" id="UP000748531"/>
    </source>
</evidence>
<dbReference type="GO" id="GO:0008270">
    <property type="term" value="F:zinc ion binding"/>
    <property type="evidence" value="ECO:0007669"/>
    <property type="project" value="UniProtKB-KW"/>
</dbReference>
<reference evidence="6" key="1">
    <citation type="submission" date="2019-05" db="EMBL/GenBank/DDBJ databases">
        <title>Annotation for the trematode Paragonimus heterotremus.</title>
        <authorList>
            <person name="Choi Y.-J."/>
        </authorList>
    </citation>
    <scope>NUCLEOTIDE SEQUENCE</scope>
    <source>
        <strain evidence="6">LC</strain>
    </source>
</reference>
<evidence type="ECO:0000256" key="2">
    <source>
        <dbReference type="ARBA" id="ARBA00023242"/>
    </source>
</evidence>
<sequence>GSSFIVYLCDARYTDCLVANLQCCYRFYTLSFIRCFLPAKLVNLASSITPNVRLLATSKQVLTTTVSTASLSNALANLPALSSPMKCSISNPVSIWSGVNNTPAVNPANILSAQTSHPLLVQTSSEASAPAATADSSSLVTAVTNSPAPPSIVAPLGASAHLHGTTPTVLAFSLISTTAPSCNMSTTNFVTGNCALKQSAPTTPLMIRTHCNSTVPLSTGSPMPPTTATLASTSLLKPFSTGVTQSASSPPTGIPTALPHIVPVSIAPAKFHSSTGICSTFSSVRTQPISSVTTARHGSTAIFSQTNRKRARKQQLASTFPNSVDSAPPPATVSSNPSVNSSGSSTVSSIPTTQQSSSANRSSSNFMTTVKSGVQIFQPTHQLHVTHSALSTPTIPTSMRPSLCSSDIGVKIACPINLSGMNTVNGTSSSINTTHGSFIGIRLVSVRANPVSAASNSCSIANATGAHLSTVGAPSTSGVGSRPIAIDSPESSPLIPVPFSSCISQCSTQFRITTAHAPSSELHPTQSTTVYVLTSSAYPVVPNTSAPPLTITQSSTTNAITTDASSTPVCSSSLFTAALMIPSGPVAGGMLQLRVRPPFSNSALVTNASTSSLTPFLLEDSSSSVSSELIHSIRTGHDGCSKPHCLCSVRDTLSKSKTPPLEMTDLLPVKQTPHRTFITSSASSLLHRHLLSPQNPIHIEPQHEQCNLPDKPTSDVSIDTDISDLCQKTLSDSEVHFLPYNKSAKFKEQGFISIGDKTRNTTYKPMKQLLSEVTAAEEILRYEDSDEEDAGATQALRLPRKQLRLDKEHSSKLATDVNILNHGGKLLTESVLGVDPISGCEWVLTGLPTKPPITPRQHSFGVRTSGIWRPKSSHFLSSSEIRLKLDSKFNLNRGLRFAAYSKGFRHSDALLSTNCRRRRRRRAATTTTVDSQLITDTSVDESATNTHSKASAMQCRLLHDLMTMRMKQKELQLLHFPLTASSVLSLTGWRALTCANNLDLLVYAEHQEILSLESLGTSLHDWMTPGLQHSTSERLTDSTSFQCIKGGSLQPSVDHTSPFESYPHCDRSASSIRCEPPLDRISAATTLSWTSESQSFDHPDDELTRDLDKAFDLLKYPANYLFPGTARVQLAKCFAHLKELAQLKSTLLQLTSQLDANPTSSDRGELIGLRTQLAELVVLKEEQVLESKKSALLRLIQEQLRPPHGENAVALIKNLHDQPGFMTTTETVDSLVGHRCSIPGWTSRGEFFYQNAVVCGIINDDPTDVLEHAARVRVFLAHPTQANDVPCLHFVDNGFCFLGIRCPYSHGKVVHVKDIKDWRSPDLSKFMCEGQPCLVKDSQSVHGLWRHARLLLTDLDAQCCVIEWSCNKSSAPKHGFINYSYGELEHSLVNVPMNLVHFIDDNEDEVSGAGDSDEFDGRSESTYSSGDEIQGESLNGFKPVKMWPNCDSNDEPANNVSFVHTIFVNFFLC</sequence>
<keyword evidence="2" id="KW-0539">Nucleus</keyword>
<feature type="zinc finger region" description="C3H1-type" evidence="3">
    <location>
        <begin position="1281"/>
        <end position="1309"/>
    </location>
</feature>
<feature type="compositionally biased region" description="Polar residues" evidence="4">
    <location>
        <begin position="315"/>
        <end position="325"/>
    </location>
</feature>
<feature type="domain" description="C3H1-type" evidence="5">
    <location>
        <begin position="1281"/>
        <end position="1309"/>
    </location>
</feature>
<feature type="region of interest" description="Disordered" evidence="4">
    <location>
        <begin position="289"/>
        <end position="364"/>
    </location>
</feature>
<dbReference type="GO" id="GO:0001227">
    <property type="term" value="F:DNA-binding transcription repressor activity, RNA polymerase II-specific"/>
    <property type="evidence" value="ECO:0007669"/>
    <property type="project" value="TreeGrafter"/>
</dbReference>
<dbReference type="Proteomes" id="UP000748531">
    <property type="component" value="Unassembled WGS sequence"/>
</dbReference>
<keyword evidence="7" id="KW-1185">Reference proteome</keyword>
<dbReference type="OrthoDB" id="5842926at2759"/>
<evidence type="ECO:0000259" key="5">
    <source>
        <dbReference type="PROSITE" id="PS50103"/>
    </source>
</evidence>
<keyword evidence="3" id="KW-0863">Zinc-finger</keyword>
<proteinExistence type="predicted"/>
<feature type="compositionally biased region" description="Low complexity" evidence="4">
    <location>
        <begin position="332"/>
        <end position="364"/>
    </location>
</feature>
<dbReference type="InterPro" id="IPR000571">
    <property type="entry name" value="Znf_CCCH"/>
</dbReference>
<evidence type="ECO:0000256" key="4">
    <source>
        <dbReference type="SAM" id="MobiDB-lite"/>
    </source>
</evidence>
<keyword evidence="3" id="KW-0862">Zinc</keyword>
<evidence type="ECO:0000256" key="3">
    <source>
        <dbReference type="PROSITE-ProRule" id="PRU00723"/>
    </source>
</evidence>
<dbReference type="Gene3D" id="2.30.30.1190">
    <property type="match status" value="1"/>
</dbReference>
<comment type="caution">
    <text evidence="6">The sequence shown here is derived from an EMBL/GenBank/DDBJ whole genome shotgun (WGS) entry which is preliminary data.</text>
</comment>
<comment type="subcellular location">
    <subcellularLocation>
        <location evidence="1">Nucleus</location>
    </subcellularLocation>
</comment>
<evidence type="ECO:0000313" key="6">
    <source>
        <dbReference type="EMBL" id="KAF5394860.1"/>
    </source>
</evidence>
<feature type="region of interest" description="Disordered" evidence="4">
    <location>
        <begin position="1405"/>
        <end position="1432"/>
    </location>
</feature>
<organism evidence="6 7">
    <name type="scientific">Paragonimus heterotremus</name>
    <dbReference type="NCBI Taxonomy" id="100268"/>
    <lineage>
        <taxon>Eukaryota</taxon>
        <taxon>Metazoa</taxon>
        <taxon>Spiralia</taxon>
        <taxon>Lophotrochozoa</taxon>
        <taxon>Platyhelminthes</taxon>
        <taxon>Trematoda</taxon>
        <taxon>Digenea</taxon>
        <taxon>Plagiorchiida</taxon>
        <taxon>Troglotremata</taxon>
        <taxon>Troglotrematidae</taxon>
        <taxon>Paragonimus</taxon>
    </lineage>
</organism>
<gene>
    <name evidence="6" type="ORF">PHET_09865</name>
</gene>
<dbReference type="PANTHER" id="PTHR46297:SF1">
    <property type="entry name" value="ZINC FINGER CCCH-TYPE WITH G PATCH DOMAIN-CONTAINING PROTEIN"/>
    <property type="match status" value="1"/>
</dbReference>
<keyword evidence="3" id="KW-0479">Metal-binding</keyword>
<evidence type="ECO:0000256" key="1">
    <source>
        <dbReference type="ARBA" id="ARBA00004123"/>
    </source>
</evidence>
<dbReference type="GO" id="GO:0005634">
    <property type="term" value="C:nucleus"/>
    <property type="evidence" value="ECO:0007669"/>
    <property type="project" value="UniProtKB-SubCell"/>
</dbReference>
<dbReference type="EMBL" id="LUCH01017596">
    <property type="protein sequence ID" value="KAF5394860.1"/>
    <property type="molecule type" value="Genomic_DNA"/>
</dbReference>
<feature type="compositionally biased region" description="Acidic residues" evidence="4">
    <location>
        <begin position="1405"/>
        <end position="1414"/>
    </location>
</feature>
<dbReference type="PROSITE" id="PS50103">
    <property type="entry name" value="ZF_C3H1"/>
    <property type="match status" value="1"/>
</dbReference>
<feature type="non-terminal residue" evidence="6">
    <location>
        <position position="1"/>
    </location>
</feature>
<feature type="compositionally biased region" description="Polar residues" evidence="4">
    <location>
        <begin position="289"/>
        <end position="306"/>
    </location>
</feature>
<dbReference type="GO" id="GO:0000978">
    <property type="term" value="F:RNA polymerase II cis-regulatory region sequence-specific DNA binding"/>
    <property type="evidence" value="ECO:0007669"/>
    <property type="project" value="TreeGrafter"/>
</dbReference>
<accession>A0A8J4SIX2</accession>
<dbReference type="PANTHER" id="PTHR46297">
    <property type="entry name" value="ZINC FINGER CCCH-TYPE WITH G PATCH DOMAIN-CONTAINING PROTEIN"/>
    <property type="match status" value="1"/>
</dbReference>